<evidence type="ECO:0000313" key="3">
    <source>
        <dbReference type="Proteomes" id="UP000095767"/>
    </source>
</evidence>
<keyword evidence="3" id="KW-1185">Reference proteome</keyword>
<evidence type="ECO:0000313" key="2">
    <source>
        <dbReference type="EMBL" id="OEL26557.1"/>
    </source>
</evidence>
<protein>
    <recommendedName>
        <fullName evidence="4">No apical meristem-associated C-terminal domain-containing protein</fullName>
    </recommendedName>
</protein>
<name>A0A1E5VNA4_9POAL</name>
<dbReference type="EMBL" id="LWDX02034449">
    <property type="protein sequence ID" value="OEL26557.1"/>
    <property type="molecule type" value="Genomic_DNA"/>
</dbReference>
<evidence type="ECO:0000256" key="1">
    <source>
        <dbReference type="SAM" id="MobiDB-lite"/>
    </source>
</evidence>
<sequence>MHCWNVLKHNEKWKSGQQPPPDDGRLGSLQGSRDKETMDSASTPVSVQPMGHDSAKKQRSSDLANSTESTGCLEVLQKMTMQKDEELKGDADWRQDYKQTVDYKGGRRKGKRENGPFKS</sequence>
<proteinExistence type="predicted"/>
<accession>A0A1E5VNA4</accession>
<evidence type="ECO:0008006" key="4">
    <source>
        <dbReference type="Google" id="ProtNLM"/>
    </source>
</evidence>
<comment type="caution">
    <text evidence="2">The sequence shown here is derived from an EMBL/GenBank/DDBJ whole genome shotgun (WGS) entry which is preliminary data.</text>
</comment>
<reference evidence="2 3" key="1">
    <citation type="submission" date="2016-09" db="EMBL/GenBank/DDBJ databases">
        <title>The draft genome of Dichanthelium oligosanthes: A C3 panicoid grass species.</title>
        <authorList>
            <person name="Studer A.J."/>
            <person name="Schnable J.C."/>
            <person name="Brutnell T.P."/>
        </authorList>
    </citation>
    <scope>NUCLEOTIDE SEQUENCE [LARGE SCALE GENOMIC DNA]</scope>
    <source>
        <strain evidence="3">cv. Kellogg 1175</strain>
        <tissue evidence="2">Leaf</tissue>
    </source>
</reference>
<dbReference type="Proteomes" id="UP000095767">
    <property type="component" value="Unassembled WGS sequence"/>
</dbReference>
<organism evidence="2 3">
    <name type="scientific">Dichanthelium oligosanthes</name>
    <dbReference type="NCBI Taxonomy" id="888268"/>
    <lineage>
        <taxon>Eukaryota</taxon>
        <taxon>Viridiplantae</taxon>
        <taxon>Streptophyta</taxon>
        <taxon>Embryophyta</taxon>
        <taxon>Tracheophyta</taxon>
        <taxon>Spermatophyta</taxon>
        <taxon>Magnoliopsida</taxon>
        <taxon>Liliopsida</taxon>
        <taxon>Poales</taxon>
        <taxon>Poaceae</taxon>
        <taxon>PACMAD clade</taxon>
        <taxon>Panicoideae</taxon>
        <taxon>Panicodae</taxon>
        <taxon>Paniceae</taxon>
        <taxon>Dichantheliinae</taxon>
        <taxon>Dichanthelium</taxon>
    </lineage>
</organism>
<gene>
    <name evidence="2" type="ORF">BAE44_0012423</name>
</gene>
<feature type="region of interest" description="Disordered" evidence="1">
    <location>
        <begin position="1"/>
        <end position="70"/>
    </location>
</feature>
<feature type="compositionally biased region" description="Polar residues" evidence="1">
    <location>
        <begin position="61"/>
        <end position="70"/>
    </location>
</feature>
<dbReference type="AlphaFoldDB" id="A0A1E5VNA4"/>